<evidence type="ECO:0000313" key="2">
    <source>
        <dbReference type="Proteomes" id="UP000788993"/>
    </source>
</evidence>
<dbReference type="Proteomes" id="UP000788993">
    <property type="component" value="Unassembled WGS sequence"/>
</dbReference>
<dbReference type="EMBL" id="JAEUBD010001468">
    <property type="protein sequence ID" value="KAH3660700.1"/>
    <property type="molecule type" value="Genomic_DNA"/>
</dbReference>
<proteinExistence type="predicted"/>
<dbReference type="AlphaFoldDB" id="A0A9P8NWB3"/>
<sequence length="197" mass="21496">MMNRFLNDDAGGDEGAVLFTVGLDDLRDILEFTLETVYDVSTSEASFSSKNSSGVAFHRGFFGLIFGVSTSTKSSISNHTTSSAVGLSLTDELDESMKELDSVIPISRASIPTALRSLNSATSSRKSVLTKSTSPWLNWRLKSGLSEALVGHLSWWRSSAKLSMEHLSPVNARLLLARMSVGWMYTWVKYSGLSLSE</sequence>
<comment type="caution">
    <text evidence="1">The sequence shown here is derived from an EMBL/GenBank/DDBJ whole genome shotgun (WGS) entry which is preliminary data.</text>
</comment>
<keyword evidence="2" id="KW-1185">Reference proteome</keyword>
<name>A0A9P8NWB3_9ASCO</name>
<evidence type="ECO:0000313" key="1">
    <source>
        <dbReference type="EMBL" id="KAH3660700.1"/>
    </source>
</evidence>
<protein>
    <submittedName>
        <fullName evidence="1">Uncharacterized protein</fullName>
    </submittedName>
</protein>
<reference evidence="1" key="2">
    <citation type="submission" date="2021-01" db="EMBL/GenBank/DDBJ databases">
        <authorList>
            <person name="Schikora-Tamarit M.A."/>
        </authorList>
    </citation>
    <scope>NUCLEOTIDE SEQUENCE</scope>
    <source>
        <strain evidence="1">NCAIM Y.01608</strain>
    </source>
</reference>
<gene>
    <name evidence="1" type="ORF">OGATHE_005032</name>
</gene>
<organism evidence="1 2">
    <name type="scientific">Ogataea polymorpha</name>
    <dbReference type="NCBI Taxonomy" id="460523"/>
    <lineage>
        <taxon>Eukaryota</taxon>
        <taxon>Fungi</taxon>
        <taxon>Dikarya</taxon>
        <taxon>Ascomycota</taxon>
        <taxon>Saccharomycotina</taxon>
        <taxon>Pichiomycetes</taxon>
        <taxon>Pichiales</taxon>
        <taxon>Pichiaceae</taxon>
        <taxon>Ogataea</taxon>
    </lineage>
</organism>
<reference evidence="1" key="1">
    <citation type="journal article" date="2021" name="Open Biol.">
        <title>Shared evolutionary footprints suggest mitochondrial oxidative damage underlies multiple complex I losses in fungi.</title>
        <authorList>
            <person name="Schikora-Tamarit M.A."/>
            <person name="Marcet-Houben M."/>
            <person name="Nosek J."/>
            <person name="Gabaldon T."/>
        </authorList>
    </citation>
    <scope>NUCLEOTIDE SEQUENCE</scope>
    <source>
        <strain evidence="1">NCAIM Y.01608</strain>
    </source>
</reference>
<accession>A0A9P8NWB3</accession>